<dbReference type="Proteomes" id="UP000182077">
    <property type="component" value="Unassembled WGS sequence"/>
</dbReference>
<reference evidence="1 2" key="1">
    <citation type="submission" date="2014-12" db="EMBL/GenBank/DDBJ databases">
        <title>Draft genome sequences of 29 type strains of Enterococci.</title>
        <authorList>
            <person name="Zhong Z."/>
            <person name="Sun Z."/>
            <person name="Liu W."/>
            <person name="Zhang W."/>
            <person name="Zhang H."/>
        </authorList>
    </citation>
    <scope>NUCLEOTIDE SEQUENCE [LARGE SCALE GENOMIC DNA]</scope>
    <source>
        <strain evidence="1 2">DSM 17122</strain>
    </source>
</reference>
<proteinExistence type="predicted"/>
<protein>
    <submittedName>
        <fullName evidence="1">Uncharacterized protein</fullName>
    </submittedName>
</protein>
<dbReference type="AlphaFoldDB" id="A0A1L8TM92"/>
<evidence type="ECO:0000313" key="2">
    <source>
        <dbReference type="Proteomes" id="UP000182077"/>
    </source>
</evidence>
<gene>
    <name evidence="1" type="ORF">RV04_GL002326</name>
</gene>
<dbReference type="EMBL" id="JXKQ01000007">
    <property type="protein sequence ID" value="OJG45278.1"/>
    <property type="molecule type" value="Genomic_DNA"/>
</dbReference>
<name>A0A1L8TM92_9ENTE</name>
<accession>A0A1L8TM92</accession>
<comment type="caution">
    <text evidence="1">The sequence shown here is derived from an EMBL/GenBank/DDBJ whole genome shotgun (WGS) entry which is preliminary data.</text>
</comment>
<keyword evidence="2" id="KW-1185">Reference proteome</keyword>
<organism evidence="1 2">
    <name type="scientific">Enterococcus hermanniensis</name>
    <dbReference type="NCBI Taxonomy" id="249189"/>
    <lineage>
        <taxon>Bacteria</taxon>
        <taxon>Bacillati</taxon>
        <taxon>Bacillota</taxon>
        <taxon>Bacilli</taxon>
        <taxon>Lactobacillales</taxon>
        <taxon>Enterococcaceae</taxon>
        <taxon>Enterococcus</taxon>
    </lineage>
</organism>
<sequence length="51" mass="5926">MIMTFYNTDLQYRVTLDTDLNLFIVFDKKNTNNVATGVTIEQAVQELQKNI</sequence>
<evidence type="ECO:0000313" key="1">
    <source>
        <dbReference type="EMBL" id="OJG45278.1"/>
    </source>
</evidence>